<feature type="region of interest" description="Disordered" evidence="1">
    <location>
        <begin position="21"/>
        <end position="84"/>
    </location>
</feature>
<organism evidence="3 4">
    <name type="scientific">Veronia pacifica</name>
    <dbReference type="NCBI Taxonomy" id="1080227"/>
    <lineage>
        <taxon>Bacteria</taxon>
        <taxon>Pseudomonadati</taxon>
        <taxon>Pseudomonadota</taxon>
        <taxon>Gammaproteobacteria</taxon>
        <taxon>Vibrionales</taxon>
        <taxon>Vibrionaceae</taxon>
        <taxon>Veronia</taxon>
    </lineage>
</organism>
<accession>A0A1C3ELA1</accession>
<evidence type="ECO:0000313" key="3">
    <source>
        <dbReference type="EMBL" id="ODA34009.1"/>
    </source>
</evidence>
<dbReference type="AlphaFoldDB" id="A0A1C3ELA1"/>
<proteinExistence type="predicted"/>
<dbReference type="InterPro" id="IPR035901">
    <property type="entry name" value="GIY-YIG_endonuc_sf"/>
</dbReference>
<dbReference type="SUPFAM" id="SSF82771">
    <property type="entry name" value="GIY-YIG endonuclease"/>
    <property type="match status" value="1"/>
</dbReference>
<dbReference type="Gene3D" id="3.40.1440.10">
    <property type="entry name" value="GIY-YIG endonuclease"/>
    <property type="match status" value="1"/>
</dbReference>
<dbReference type="Pfam" id="PF01541">
    <property type="entry name" value="GIY-YIG"/>
    <property type="match status" value="1"/>
</dbReference>
<sequence>MTKKRDTVTYELKKGNKVVYVGTTNNPDRRAKEHKSDGKDFSKMEITSRKMTEDGAMKKEADRLKTYRKNHKNKNPQYNKDNDG</sequence>
<dbReference type="InterPro" id="IPR000305">
    <property type="entry name" value="GIY-YIG_endonuc"/>
</dbReference>
<protein>
    <recommendedName>
        <fullName evidence="2">GIY-YIG domain-containing protein</fullName>
    </recommendedName>
</protein>
<reference evidence="3 4" key="1">
    <citation type="submission" date="2016-05" db="EMBL/GenBank/DDBJ databases">
        <title>Genomic Taxonomy of the Vibrionaceae.</title>
        <authorList>
            <person name="Gomez-Gil B."/>
            <person name="Enciso-Ibarra J."/>
        </authorList>
    </citation>
    <scope>NUCLEOTIDE SEQUENCE [LARGE SCALE GENOMIC DNA]</scope>
    <source>
        <strain evidence="3 4">CAIM 1920</strain>
    </source>
</reference>
<dbReference type="RefSeq" id="WP_068901060.1">
    <property type="nucleotide sequence ID" value="NZ_JBHUIF010000013.1"/>
</dbReference>
<comment type="caution">
    <text evidence="3">The sequence shown here is derived from an EMBL/GenBank/DDBJ whole genome shotgun (WGS) entry which is preliminary data.</text>
</comment>
<feature type="compositionally biased region" description="Basic and acidic residues" evidence="1">
    <location>
        <begin position="27"/>
        <end position="65"/>
    </location>
</feature>
<evidence type="ECO:0000259" key="2">
    <source>
        <dbReference type="PROSITE" id="PS50164"/>
    </source>
</evidence>
<dbReference type="PROSITE" id="PS50164">
    <property type="entry name" value="GIY_YIG"/>
    <property type="match status" value="1"/>
</dbReference>
<feature type="domain" description="GIY-YIG" evidence="2">
    <location>
        <begin position="1"/>
        <end position="80"/>
    </location>
</feature>
<name>A0A1C3ELA1_9GAMM</name>
<evidence type="ECO:0000256" key="1">
    <source>
        <dbReference type="SAM" id="MobiDB-lite"/>
    </source>
</evidence>
<dbReference type="EMBL" id="LYBM01000011">
    <property type="protein sequence ID" value="ODA34009.1"/>
    <property type="molecule type" value="Genomic_DNA"/>
</dbReference>
<evidence type="ECO:0000313" key="4">
    <source>
        <dbReference type="Proteomes" id="UP000094936"/>
    </source>
</evidence>
<dbReference type="OrthoDB" id="9797095at2"/>
<keyword evidence="4" id="KW-1185">Reference proteome</keyword>
<dbReference type="Proteomes" id="UP000094936">
    <property type="component" value="Unassembled WGS sequence"/>
</dbReference>
<gene>
    <name evidence="3" type="ORF">A8L45_08155</name>
</gene>
<feature type="compositionally biased region" description="Polar residues" evidence="1">
    <location>
        <begin position="75"/>
        <end position="84"/>
    </location>
</feature>